<proteinExistence type="predicted"/>
<feature type="domain" description="Chitin-binding type-2" evidence="7">
    <location>
        <begin position="155"/>
        <end position="203"/>
    </location>
</feature>
<accession>A0A6J3K205</accession>
<feature type="domain" description="Chitin-binding type-2" evidence="7">
    <location>
        <begin position="549"/>
        <end position="608"/>
    </location>
</feature>
<keyword evidence="2 6" id="KW-0732">Signal</keyword>
<dbReference type="InterPro" id="IPR036508">
    <property type="entry name" value="Chitin-bd_dom_sf"/>
</dbReference>
<feature type="domain" description="Chitin-binding type-2" evidence="7">
    <location>
        <begin position="34"/>
        <end position="97"/>
    </location>
</feature>
<evidence type="ECO:0000259" key="7">
    <source>
        <dbReference type="PROSITE" id="PS50940"/>
    </source>
</evidence>
<keyword evidence="8" id="KW-1185">Reference proteome</keyword>
<feature type="chain" id="PRO_5026833847" evidence="6">
    <location>
        <begin position="22"/>
        <end position="877"/>
    </location>
</feature>
<dbReference type="SUPFAM" id="SSF57625">
    <property type="entry name" value="Invertebrate chitin-binding proteins"/>
    <property type="match status" value="13"/>
</dbReference>
<gene>
    <name evidence="9" type="primary">LOC117231726</name>
</gene>
<feature type="domain" description="Chitin-binding type-2" evidence="7">
    <location>
        <begin position="417"/>
        <end position="469"/>
    </location>
</feature>
<feature type="domain" description="Chitin-binding type-2" evidence="7">
    <location>
        <begin position="206"/>
        <end position="262"/>
    </location>
</feature>
<dbReference type="GeneID" id="117231726"/>
<evidence type="ECO:0000256" key="6">
    <source>
        <dbReference type="SAM" id="SignalP"/>
    </source>
</evidence>
<organism evidence="8 9">
    <name type="scientific">Bombus vosnesenskii</name>
    <dbReference type="NCBI Taxonomy" id="207650"/>
    <lineage>
        <taxon>Eukaryota</taxon>
        <taxon>Metazoa</taxon>
        <taxon>Ecdysozoa</taxon>
        <taxon>Arthropoda</taxon>
        <taxon>Hexapoda</taxon>
        <taxon>Insecta</taxon>
        <taxon>Pterygota</taxon>
        <taxon>Neoptera</taxon>
        <taxon>Endopterygota</taxon>
        <taxon>Hymenoptera</taxon>
        <taxon>Apocrita</taxon>
        <taxon>Aculeata</taxon>
        <taxon>Apoidea</taxon>
        <taxon>Anthophila</taxon>
        <taxon>Apidae</taxon>
        <taxon>Bombus</taxon>
        <taxon>Pyrobombus</taxon>
    </lineage>
</organism>
<feature type="signal peptide" evidence="6">
    <location>
        <begin position="1"/>
        <end position="21"/>
    </location>
</feature>
<feature type="domain" description="Chitin-binding type-2" evidence="7">
    <location>
        <begin position="488"/>
        <end position="542"/>
    </location>
</feature>
<feature type="domain" description="Chitin-binding type-2" evidence="7">
    <location>
        <begin position="624"/>
        <end position="663"/>
    </location>
</feature>
<evidence type="ECO:0000313" key="8">
    <source>
        <dbReference type="Proteomes" id="UP000504631"/>
    </source>
</evidence>
<feature type="domain" description="Chitin-binding type-2" evidence="7">
    <location>
        <begin position="673"/>
        <end position="734"/>
    </location>
</feature>
<feature type="domain" description="Chitin-binding type-2" evidence="7">
    <location>
        <begin position="266"/>
        <end position="322"/>
    </location>
</feature>
<evidence type="ECO:0000313" key="9">
    <source>
        <dbReference type="RefSeq" id="XP_033346319.1"/>
    </source>
</evidence>
<dbReference type="InterPro" id="IPR051940">
    <property type="entry name" value="Chitin_bind-dev_reg"/>
</dbReference>
<dbReference type="SMART" id="SM00494">
    <property type="entry name" value="ChtBD2"/>
    <property type="match status" value="13"/>
</dbReference>
<name>A0A6J3K205_9HYME</name>
<dbReference type="RefSeq" id="XP_033346319.1">
    <property type="nucleotide sequence ID" value="XM_033490428.1"/>
</dbReference>
<dbReference type="Pfam" id="PF01607">
    <property type="entry name" value="CBM_14"/>
    <property type="match status" value="9"/>
</dbReference>
<evidence type="ECO:0000256" key="1">
    <source>
        <dbReference type="ARBA" id="ARBA00022669"/>
    </source>
</evidence>
<keyword evidence="5" id="KW-0325">Glycoprotein</keyword>
<evidence type="ECO:0000256" key="3">
    <source>
        <dbReference type="ARBA" id="ARBA00022737"/>
    </source>
</evidence>
<dbReference type="KEGG" id="bvk:117231726"/>
<dbReference type="GO" id="GO:0008061">
    <property type="term" value="F:chitin binding"/>
    <property type="evidence" value="ECO:0007669"/>
    <property type="project" value="UniProtKB-KW"/>
</dbReference>
<sequence length="877" mass="99924">MADSIFSSISDLLLLVSAVLAVTGNAFAEIHEIPTKCPESADKTVQLAHKHDCTKFYECSNGQKLLSNCPEFAPGQKLHFDPELQNCTFPWEANCASRAPDCSKDEFIQPHSTNCSLYYKCENGEKVLKMCDEGQLFNFDSLECVDKDAAKCKVYDSCPTGKLLEAVLLPHYRESLYYECIDGQDAVRRCPSGHVFDNGLRQCVSKVYCPGTGTKRISHETDCGLFYECMDGVKVEKACEDGLSFDESKGICTWSPRHECSKEKNIIDCPPEGYTFLPHECSCTKYYSCEDGERFIQQCPEGMMYDYIRKVCDLSRTAICWNQMYTDDNYLDPNCYNSTDCPIYSHARFPHKECRFYYECKGGAKCLRRCSEGHVFNPNLQLCDLPKNVPGCGGGGSNEPDDTTPNNTDNECTWCNCNNCIIRSAYPEDCNLYYQCENGQKVIKRCPRNLVFDHINQICDYQENVHCIPTTTNITTLTPTPTTPTTKPPRCIEGQRLHHECQCSEYYECHHERYQWFRCSPGKWFDWILSECVAQDIANCYHHENKDCEGTCSSSTSRLPHKDCDKYCTCYRGTTTVETCPRHMYYDRGTQNCQWLEDISYWRTQCNPSDCSFGINYVPHECYCDGYYNCLGNSKTIEWCGDGQHFDYREERCVDSRYVHCYVSPSCEAIKKCGTCEATKHNTSSYADDCQRYCRCSGRNVHIEHCASGLYYDIQSGECAWPENVNLTLGHCPLVTDCTRTSKFIPHNCQCELYYECIEGVKYLAECPGASSFDYVLGTCVNKEPHCYHEFSTPDIINSCIGHCPEQTSSSPIVRLQHKDCNRYCVCSMGAPYIVNCPGCSQYDSRLQTCVPSNLCNCDLRAKKTLWSDIPFVSNFL</sequence>
<dbReference type="Gene3D" id="2.170.140.10">
    <property type="entry name" value="Chitin binding domain"/>
    <property type="match status" value="9"/>
</dbReference>
<dbReference type="Proteomes" id="UP000504631">
    <property type="component" value="Unplaced"/>
</dbReference>
<dbReference type="AlphaFoldDB" id="A0A6J3K205"/>
<reference evidence="9" key="1">
    <citation type="submission" date="2025-08" db="UniProtKB">
        <authorList>
            <consortium name="RefSeq"/>
        </authorList>
    </citation>
    <scope>IDENTIFICATION</scope>
    <source>
        <tissue evidence="9">Muscle</tissue>
    </source>
</reference>
<protein>
    <submittedName>
        <fullName evidence="9">Chitin-binding domain protein cbd-1-like</fullName>
    </submittedName>
</protein>
<dbReference type="InterPro" id="IPR002557">
    <property type="entry name" value="Chitin-bd_dom"/>
</dbReference>
<keyword evidence="1" id="KW-0147">Chitin-binding</keyword>
<keyword evidence="4" id="KW-1015">Disulfide bond</keyword>
<feature type="domain" description="Chitin-binding type-2" evidence="7">
    <location>
        <begin position="99"/>
        <end position="154"/>
    </location>
</feature>
<dbReference type="PANTHER" id="PTHR23301:SF0">
    <property type="entry name" value="CHITIN-BINDING TYPE-2 DOMAIN-CONTAINING PROTEIN-RELATED"/>
    <property type="match status" value="1"/>
</dbReference>
<feature type="domain" description="Chitin-binding type-2" evidence="7">
    <location>
        <begin position="338"/>
        <end position="394"/>
    </location>
</feature>
<dbReference type="GO" id="GO:0005576">
    <property type="term" value="C:extracellular region"/>
    <property type="evidence" value="ECO:0007669"/>
    <property type="project" value="InterPro"/>
</dbReference>
<dbReference type="PANTHER" id="PTHR23301">
    <property type="entry name" value="CHITIN BINDING PERITROPHIN-A"/>
    <property type="match status" value="1"/>
</dbReference>
<keyword evidence="3" id="KW-0677">Repeat</keyword>
<evidence type="ECO:0000256" key="4">
    <source>
        <dbReference type="ARBA" id="ARBA00023157"/>
    </source>
</evidence>
<dbReference type="PROSITE" id="PS50940">
    <property type="entry name" value="CHIT_BIND_II"/>
    <property type="match status" value="12"/>
</dbReference>
<feature type="domain" description="Chitin-binding type-2" evidence="7">
    <location>
        <begin position="735"/>
        <end position="789"/>
    </location>
</feature>
<evidence type="ECO:0000256" key="5">
    <source>
        <dbReference type="ARBA" id="ARBA00023180"/>
    </source>
</evidence>
<evidence type="ECO:0000256" key="2">
    <source>
        <dbReference type="ARBA" id="ARBA00022729"/>
    </source>
</evidence>